<dbReference type="EMBL" id="LSYV01000119">
    <property type="protein sequence ID" value="KXZ42773.1"/>
    <property type="molecule type" value="Genomic_DNA"/>
</dbReference>
<dbReference type="PANTHER" id="PTHR16537">
    <property type="entry name" value="SJOEGREN SYNDROME/SCLERODERMA AUTOANTIGEN 1"/>
    <property type="match status" value="1"/>
</dbReference>
<feature type="compositionally biased region" description="Low complexity" evidence="1">
    <location>
        <begin position="241"/>
        <end position="266"/>
    </location>
</feature>
<sequence>MKERHSQERLCVNCDTAFVEDAQGLRPVRGPGAANGAAPAGLPESSQQLSAVAAGTPGDDEGEGSDDAEYDPRADSRLGPFAAAAAASEDAAPAVPPLQRPPATVSGTGVDVSAAAGPSGAHHAETSAGKEGKELGGASVATGSAAAEAATAAGDAHAAAWAPAAPSADEISDLLSAKMLQGWALLDKYCPRCSTVLVRSKATKRMFCVSCDAWVLTEADAQQAEAEAAARGGAGAGGAAGAAAPGAAASSLQQQQLQQQPAAAPASHEPPLPQQQQQRELAGPVAAQAEAHGGADGAHGAAPPATAVVGGSGMADAQSQLERTPAVDTDKARAYVALISDCLDLLAKLHSLQQQ</sequence>
<evidence type="ECO:0000313" key="2">
    <source>
        <dbReference type="EMBL" id="KXZ42773.1"/>
    </source>
</evidence>
<keyword evidence="3" id="KW-1185">Reference proteome</keyword>
<evidence type="ECO:0000256" key="1">
    <source>
        <dbReference type="SAM" id="MobiDB-lite"/>
    </source>
</evidence>
<feature type="compositionally biased region" description="Basic and acidic residues" evidence="1">
    <location>
        <begin position="122"/>
        <end position="134"/>
    </location>
</feature>
<organism evidence="2 3">
    <name type="scientific">Gonium pectorale</name>
    <name type="common">Green alga</name>
    <dbReference type="NCBI Taxonomy" id="33097"/>
    <lineage>
        <taxon>Eukaryota</taxon>
        <taxon>Viridiplantae</taxon>
        <taxon>Chlorophyta</taxon>
        <taxon>core chlorophytes</taxon>
        <taxon>Chlorophyceae</taxon>
        <taxon>CS clade</taxon>
        <taxon>Chlamydomonadales</taxon>
        <taxon>Volvocaceae</taxon>
        <taxon>Gonium</taxon>
    </lineage>
</organism>
<dbReference type="OrthoDB" id="28939at2759"/>
<feature type="region of interest" description="Disordered" evidence="1">
    <location>
        <begin position="23"/>
        <end position="136"/>
    </location>
</feature>
<feature type="region of interest" description="Disordered" evidence="1">
    <location>
        <begin position="233"/>
        <end position="327"/>
    </location>
</feature>
<reference evidence="3" key="1">
    <citation type="journal article" date="2016" name="Nat. Commun.">
        <title>The Gonium pectorale genome demonstrates co-option of cell cycle regulation during the evolution of multicellularity.</title>
        <authorList>
            <person name="Hanschen E.R."/>
            <person name="Marriage T.N."/>
            <person name="Ferris P.J."/>
            <person name="Hamaji T."/>
            <person name="Toyoda A."/>
            <person name="Fujiyama A."/>
            <person name="Neme R."/>
            <person name="Noguchi H."/>
            <person name="Minakuchi Y."/>
            <person name="Suzuki M."/>
            <person name="Kawai-Toyooka H."/>
            <person name="Smith D.R."/>
            <person name="Sparks H."/>
            <person name="Anderson J."/>
            <person name="Bakaric R."/>
            <person name="Luria V."/>
            <person name="Karger A."/>
            <person name="Kirschner M.W."/>
            <person name="Durand P.M."/>
            <person name="Michod R.E."/>
            <person name="Nozaki H."/>
            <person name="Olson B.J."/>
        </authorList>
    </citation>
    <scope>NUCLEOTIDE SEQUENCE [LARGE SCALE GENOMIC DNA]</scope>
    <source>
        <strain evidence="3">NIES-2863</strain>
    </source>
</reference>
<protein>
    <submittedName>
        <fullName evidence="2">Uncharacterized protein</fullName>
    </submittedName>
</protein>
<feature type="compositionally biased region" description="Low complexity" evidence="1">
    <location>
        <begin position="274"/>
        <end position="309"/>
    </location>
</feature>
<dbReference type="InterPro" id="IPR051888">
    <property type="entry name" value="UPF0148_domain"/>
</dbReference>
<name>A0A150FYT4_GONPE</name>
<feature type="compositionally biased region" description="Low complexity" evidence="1">
    <location>
        <begin position="80"/>
        <end position="93"/>
    </location>
</feature>
<feature type="compositionally biased region" description="Low complexity" evidence="1">
    <location>
        <begin position="30"/>
        <end position="41"/>
    </location>
</feature>
<dbReference type="Proteomes" id="UP000075714">
    <property type="component" value="Unassembled WGS sequence"/>
</dbReference>
<dbReference type="AlphaFoldDB" id="A0A150FYT4"/>
<gene>
    <name evidence="2" type="ORF">GPECTOR_119g404</name>
</gene>
<comment type="caution">
    <text evidence="2">The sequence shown here is derived from an EMBL/GenBank/DDBJ whole genome shotgun (WGS) entry which is preliminary data.</text>
</comment>
<evidence type="ECO:0000313" key="3">
    <source>
        <dbReference type="Proteomes" id="UP000075714"/>
    </source>
</evidence>
<dbReference type="Pfam" id="PF06677">
    <property type="entry name" value="Auto_anti-p27"/>
    <property type="match status" value="1"/>
</dbReference>
<proteinExistence type="predicted"/>
<dbReference type="InterPro" id="IPR009563">
    <property type="entry name" value="SSSCA1"/>
</dbReference>
<dbReference type="PANTHER" id="PTHR16537:SF1">
    <property type="entry name" value="PROTEIN ZNRD2"/>
    <property type="match status" value="1"/>
</dbReference>
<dbReference type="STRING" id="33097.A0A150FYT4"/>
<accession>A0A150FYT4</accession>
<feature type="compositionally biased region" description="Acidic residues" evidence="1">
    <location>
        <begin position="58"/>
        <end position="69"/>
    </location>
</feature>